<protein>
    <submittedName>
        <fullName evidence="1">Uncharacterized protein</fullName>
    </submittedName>
</protein>
<reference evidence="1" key="1">
    <citation type="submission" date="2020-01" db="EMBL/GenBank/DDBJ databases">
        <title>Identification and distribution of gene clusters putatively required for synthesis of sphingolipid metabolism inhibitors in phylogenetically diverse species of the filamentous fungus Fusarium.</title>
        <authorList>
            <person name="Kim H.-S."/>
            <person name="Busman M."/>
            <person name="Brown D.W."/>
            <person name="Divon H."/>
            <person name="Uhlig S."/>
            <person name="Proctor R.H."/>
        </authorList>
    </citation>
    <scope>NUCLEOTIDE SEQUENCE</scope>
    <source>
        <strain evidence="1">NRRL 53441</strain>
    </source>
</reference>
<comment type="caution">
    <text evidence="1">The sequence shown here is derived from an EMBL/GenBank/DDBJ whole genome shotgun (WGS) entry which is preliminary data.</text>
</comment>
<gene>
    <name evidence="1" type="ORF">F53441_2346</name>
</gene>
<dbReference type="AlphaFoldDB" id="A0A8H4KRM3"/>
<dbReference type="OrthoDB" id="5060562at2759"/>
<accession>A0A8H4KRM3</accession>
<evidence type="ECO:0000313" key="1">
    <source>
        <dbReference type="EMBL" id="KAF4455331.1"/>
    </source>
</evidence>
<proteinExistence type="predicted"/>
<dbReference type="EMBL" id="JAADJG010000096">
    <property type="protein sequence ID" value="KAF4455331.1"/>
    <property type="molecule type" value="Genomic_DNA"/>
</dbReference>
<sequence>MSRSSNEFVFSTAEMFALIAQWVRRERIMPSAFLVDIIIKYDKRLKNSNPRDITFWEKSIKEDDIETEAQETEDLTEEAAVEYFAPWLTTLGDSTYLCSRRVAVIYVIVCKLNYAPLVASGTPEQQLLRLVKLIRQRQNHLPPLDVLNELCQDDVVTIPGFRVAHGTVDTMKIEKEFEYSWRTVFEAAPALIWDIFKRLRGGDRSAQRAMDIHCKGKPRAWEDHCEQCREHGNVIGECTGRDTCSNCLLRGKECRSAAQPTLM</sequence>
<dbReference type="Proteomes" id="UP000605986">
    <property type="component" value="Unassembled WGS sequence"/>
</dbReference>
<keyword evidence="2" id="KW-1185">Reference proteome</keyword>
<evidence type="ECO:0000313" key="2">
    <source>
        <dbReference type="Proteomes" id="UP000605986"/>
    </source>
</evidence>
<organism evidence="1 2">
    <name type="scientific">Fusarium austroafricanum</name>
    <dbReference type="NCBI Taxonomy" id="2364996"/>
    <lineage>
        <taxon>Eukaryota</taxon>
        <taxon>Fungi</taxon>
        <taxon>Dikarya</taxon>
        <taxon>Ascomycota</taxon>
        <taxon>Pezizomycotina</taxon>
        <taxon>Sordariomycetes</taxon>
        <taxon>Hypocreomycetidae</taxon>
        <taxon>Hypocreales</taxon>
        <taxon>Nectriaceae</taxon>
        <taxon>Fusarium</taxon>
        <taxon>Fusarium concolor species complex</taxon>
    </lineage>
</organism>
<name>A0A8H4KRM3_9HYPO</name>